<dbReference type="SUPFAM" id="SSF55729">
    <property type="entry name" value="Acyl-CoA N-acyltransferases (Nat)"/>
    <property type="match status" value="1"/>
</dbReference>
<dbReference type="PANTHER" id="PTHR43617">
    <property type="entry name" value="L-AMINO ACID N-ACETYLTRANSFERASE"/>
    <property type="match status" value="1"/>
</dbReference>
<protein>
    <recommendedName>
        <fullName evidence="1">N-acetyltransferase domain-containing protein</fullName>
    </recommendedName>
</protein>
<sequence>MDNLHYRTMRAGDQEVVKGMILAFYEEAGGGEFMNAGMVERTFEQLARHPDYGSVVVFEAAGRIIGYALLINFWSNEYGGIVLNIDELYVVPDRRGGGVGTAFIGHLAAGHLGDFAALKLEVLPYNRRALRLYQKLGFEKSDRDFLMRVKPWEGRPQP</sequence>
<dbReference type="Pfam" id="PF00583">
    <property type="entry name" value="Acetyltransf_1"/>
    <property type="match status" value="1"/>
</dbReference>
<dbReference type="CDD" id="cd04301">
    <property type="entry name" value="NAT_SF"/>
    <property type="match status" value="1"/>
</dbReference>
<dbReference type="Gene3D" id="3.40.630.30">
    <property type="match status" value="1"/>
</dbReference>
<evidence type="ECO:0000313" key="2">
    <source>
        <dbReference type="EMBL" id="CAA9268611.1"/>
    </source>
</evidence>
<gene>
    <name evidence="2" type="ORF">AVDCRST_MAG56-2923</name>
</gene>
<dbReference type="InterPro" id="IPR016181">
    <property type="entry name" value="Acyl_CoA_acyltransferase"/>
</dbReference>
<name>A0A6J4J4C9_9SPHI</name>
<dbReference type="InterPro" id="IPR050276">
    <property type="entry name" value="MshD_Acetyltransferase"/>
</dbReference>
<dbReference type="PROSITE" id="PS51186">
    <property type="entry name" value="GNAT"/>
    <property type="match status" value="1"/>
</dbReference>
<dbReference type="EMBL" id="CADCTQ010000250">
    <property type="protein sequence ID" value="CAA9268611.1"/>
    <property type="molecule type" value="Genomic_DNA"/>
</dbReference>
<feature type="domain" description="N-acetyltransferase" evidence="1">
    <location>
        <begin position="4"/>
        <end position="158"/>
    </location>
</feature>
<reference evidence="2" key="1">
    <citation type="submission" date="2020-02" db="EMBL/GenBank/DDBJ databases">
        <authorList>
            <person name="Meier V. D."/>
        </authorList>
    </citation>
    <scope>NUCLEOTIDE SEQUENCE</scope>
    <source>
        <strain evidence="2">AVDCRST_MAG56</strain>
    </source>
</reference>
<dbReference type="InterPro" id="IPR000182">
    <property type="entry name" value="GNAT_dom"/>
</dbReference>
<proteinExistence type="predicted"/>
<dbReference type="AlphaFoldDB" id="A0A6J4J4C9"/>
<organism evidence="2">
    <name type="scientific">uncultured Cytophagales bacterium</name>
    <dbReference type="NCBI Taxonomy" id="158755"/>
    <lineage>
        <taxon>Bacteria</taxon>
        <taxon>Pseudomonadati</taxon>
        <taxon>Bacteroidota</taxon>
        <taxon>Sphingobacteriia</taxon>
        <taxon>Sphingobacteriales</taxon>
        <taxon>environmental samples</taxon>
    </lineage>
</organism>
<evidence type="ECO:0000259" key="1">
    <source>
        <dbReference type="PROSITE" id="PS51186"/>
    </source>
</evidence>
<accession>A0A6J4J4C9</accession>
<dbReference type="GO" id="GO:0016747">
    <property type="term" value="F:acyltransferase activity, transferring groups other than amino-acyl groups"/>
    <property type="evidence" value="ECO:0007669"/>
    <property type="project" value="InterPro"/>
</dbReference>